<evidence type="ECO:0008006" key="4">
    <source>
        <dbReference type="Google" id="ProtNLM"/>
    </source>
</evidence>
<dbReference type="Pfam" id="PF06051">
    <property type="entry name" value="DUF928"/>
    <property type="match status" value="1"/>
</dbReference>
<proteinExistence type="predicted"/>
<reference evidence="2 3" key="1">
    <citation type="submission" date="2015-09" db="EMBL/GenBank/DDBJ databases">
        <title>Aphanizomenon flos-aquae WA102.</title>
        <authorList>
            <person name="Driscoll C."/>
        </authorList>
    </citation>
    <scope>NUCLEOTIDE SEQUENCE [LARGE SCALE GENOMIC DNA]</scope>
    <source>
        <strain evidence="2">WA102</strain>
    </source>
</reference>
<organism evidence="2 3">
    <name type="scientific">Aphanizomenon flos-aquae WA102</name>
    <dbReference type="NCBI Taxonomy" id="1710896"/>
    <lineage>
        <taxon>Bacteria</taxon>
        <taxon>Bacillati</taxon>
        <taxon>Cyanobacteriota</taxon>
        <taxon>Cyanophyceae</taxon>
        <taxon>Nostocales</taxon>
        <taxon>Aphanizomenonaceae</taxon>
        <taxon>Aphanizomenon</taxon>
    </lineage>
</organism>
<dbReference type="AlphaFoldDB" id="A0A1B7X2Y7"/>
<name>A0A1B7X2Y7_APHFL</name>
<protein>
    <recommendedName>
        <fullName evidence="4">DUF928 domain-containing protein</fullName>
    </recommendedName>
</protein>
<dbReference type="EMBL" id="LJOW01000043">
    <property type="protein sequence ID" value="OBQ43761.1"/>
    <property type="molecule type" value="Genomic_DNA"/>
</dbReference>
<evidence type="ECO:0000313" key="3">
    <source>
        <dbReference type="Proteomes" id="UP000092093"/>
    </source>
</evidence>
<comment type="caution">
    <text evidence="2">The sequence shown here is derived from an EMBL/GenBank/DDBJ whole genome shotgun (WGS) entry which is preliminary data.</text>
</comment>
<sequence length="251" mass="28077">MTYQHFAFWQNQRRLISLVVGAVFLLTIFPAFAAKFKPANPKPARGYSSAGGKRECGSKSGIPPTQLAPQTFIGKTASTRPMLTWYMSSSEPVRFRLFEFDSANSSQQIGQVKEIPTTVGINKLKLPLDYPELTVGKTYFWQIAIDIKCSKDDRIKTIIKRAEFTVINPQSLAPKLFTSISESVNYYAENELWYEALEKALEATDNGELGRIGKTLVKDLAQSEGLAGRDLGMKDIPQRVEDLQKIASESR</sequence>
<gene>
    <name evidence="2" type="ORF">AN484_10650</name>
</gene>
<accession>A0A1B7X2Y7</accession>
<feature type="region of interest" description="Disordered" evidence="1">
    <location>
        <begin position="41"/>
        <end position="67"/>
    </location>
</feature>
<evidence type="ECO:0000313" key="2">
    <source>
        <dbReference type="EMBL" id="OBQ43761.1"/>
    </source>
</evidence>
<dbReference type="PATRIC" id="fig|1710896.3.peg.217"/>
<evidence type="ECO:0000256" key="1">
    <source>
        <dbReference type="SAM" id="MobiDB-lite"/>
    </source>
</evidence>
<dbReference type="Proteomes" id="UP000092093">
    <property type="component" value="Unassembled WGS sequence"/>
</dbReference>
<dbReference type="InterPro" id="IPR010328">
    <property type="entry name" value="DUF928"/>
</dbReference>